<dbReference type="PANTHER" id="PTHR10381:SF26">
    <property type="entry name" value="ATP-DEPENDENT CLP PROTEASE PROTEOLYTIC SUBUNIT-LIKE-RELATED"/>
    <property type="match status" value="1"/>
</dbReference>
<gene>
    <name evidence="3" type="ORF">AC230_04720</name>
</gene>
<protein>
    <recommendedName>
        <fullName evidence="2">ATP-dependent Clp protease proteolytic subunit</fullName>
    </recommendedName>
</protein>
<dbReference type="Proteomes" id="UP000037288">
    <property type="component" value="Unassembled WGS sequence"/>
</dbReference>
<dbReference type="RefSeq" id="WP_049714625.1">
    <property type="nucleotide sequence ID" value="NZ_LFXA01000002.1"/>
</dbReference>
<dbReference type="InterPro" id="IPR001907">
    <property type="entry name" value="ClpP"/>
</dbReference>
<keyword evidence="4" id="KW-1185">Reference proteome</keyword>
<comment type="similarity">
    <text evidence="1 2">Belongs to the peptidase S14 family.</text>
</comment>
<dbReference type="GO" id="GO:0006515">
    <property type="term" value="P:protein quality control for misfolded or incompletely synthesized proteins"/>
    <property type="evidence" value="ECO:0007669"/>
    <property type="project" value="TreeGrafter"/>
</dbReference>
<keyword evidence="3" id="KW-0378">Hydrolase</keyword>
<dbReference type="STRING" id="1678637.AC230_04720"/>
<dbReference type="GO" id="GO:0051117">
    <property type="term" value="F:ATPase binding"/>
    <property type="evidence" value="ECO:0007669"/>
    <property type="project" value="TreeGrafter"/>
</dbReference>
<dbReference type="InterPro" id="IPR029045">
    <property type="entry name" value="ClpP/crotonase-like_dom_sf"/>
</dbReference>
<organism evidence="3 4">
    <name type="scientific">Streptomyces caatingaensis</name>
    <dbReference type="NCBI Taxonomy" id="1678637"/>
    <lineage>
        <taxon>Bacteria</taxon>
        <taxon>Bacillati</taxon>
        <taxon>Actinomycetota</taxon>
        <taxon>Actinomycetes</taxon>
        <taxon>Kitasatosporales</taxon>
        <taxon>Streptomycetaceae</taxon>
        <taxon>Streptomyces</taxon>
    </lineage>
</organism>
<dbReference type="GO" id="GO:0004176">
    <property type="term" value="F:ATP-dependent peptidase activity"/>
    <property type="evidence" value="ECO:0007669"/>
    <property type="project" value="InterPro"/>
</dbReference>
<dbReference type="GO" id="GO:0004252">
    <property type="term" value="F:serine-type endopeptidase activity"/>
    <property type="evidence" value="ECO:0007669"/>
    <property type="project" value="InterPro"/>
</dbReference>
<proteinExistence type="inferred from homology"/>
<accession>A0A0K9XLC5</accession>
<dbReference type="PANTHER" id="PTHR10381">
    <property type="entry name" value="ATP-DEPENDENT CLP PROTEASE PROTEOLYTIC SUBUNIT"/>
    <property type="match status" value="1"/>
</dbReference>
<keyword evidence="3" id="KW-0645">Protease</keyword>
<dbReference type="PRINTS" id="PR00127">
    <property type="entry name" value="CLPPROTEASEP"/>
</dbReference>
<dbReference type="AlphaFoldDB" id="A0A0K9XLC5"/>
<dbReference type="Pfam" id="PF00574">
    <property type="entry name" value="CLP_protease"/>
    <property type="match status" value="1"/>
</dbReference>
<dbReference type="Gene3D" id="3.90.226.10">
    <property type="entry name" value="2-enoyl-CoA Hydratase, Chain A, domain 1"/>
    <property type="match status" value="1"/>
</dbReference>
<evidence type="ECO:0000256" key="2">
    <source>
        <dbReference type="RuleBase" id="RU003567"/>
    </source>
</evidence>
<evidence type="ECO:0000313" key="4">
    <source>
        <dbReference type="Proteomes" id="UP000037288"/>
    </source>
</evidence>
<dbReference type="PATRIC" id="fig|1678637.3.peg.1030"/>
<reference evidence="4" key="1">
    <citation type="submission" date="2015-07" db="EMBL/GenBank/DDBJ databases">
        <title>Draft genome sequence of Streptomyces sp. CMAA 1322, a bacterium isolated from Caatinga biome, from dry forest semiarid of Brazil.</title>
        <authorList>
            <person name="Santos S.N."/>
            <person name="Gacesa R."/>
            <person name="Taketani R.G."/>
            <person name="Long P.F."/>
            <person name="Melo I.S."/>
        </authorList>
    </citation>
    <scope>NUCLEOTIDE SEQUENCE [LARGE SCALE GENOMIC DNA]</scope>
    <source>
        <strain evidence="4">CMAA 1322</strain>
    </source>
</reference>
<dbReference type="EMBL" id="LFXA01000002">
    <property type="protein sequence ID" value="KNB53891.1"/>
    <property type="molecule type" value="Genomic_DNA"/>
</dbReference>
<dbReference type="CDD" id="cd07017">
    <property type="entry name" value="S14_ClpP_2"/>
    <property type="match status" value="1"/>
</dbReference>
<sequence>MTLHTDPTTEPRTGPLPTARHVLPEFTERTAYGHRTLDPYSKLMEGRIVMLGTAVDDVAATDVIAQLMQLEHAGPDRDISLYLNSPGGSFAALCAVHDTMRYLACDIETICLGQAGPAAALLLAAGAPGKRSVLPHARVVLGPPGLPEPVRGRPSDLALHAEELLRRRGLQAELLARYSGRSTARVLADTERETVLDAAGAVAYGLADRIIDHRSAGPR</sequence>
<dbReference type="InterPro" id="IPR023562">
    <property type="entry name" value="ClpP/TepA"/>
</dbReference>
<evidence type="ECO:0000256" key="1">
    <source>
        <dbReference type="ARBA" id="ARBA00007039"/>
    </source>
</evidence>
<name>A0A0K9XLC5_9ACTN</name>
<comment type="caution">
    <text evidence="3">The sequence shown here is derived from an EMBL/GenBank/DDBJ whole genome shotgun (WGS) entry which is preliminary data.</text>
</comment>
<evidence type="ECO:0000313" key="3">
    <source>
        <dbReference type="EMBL" id="KNB53891.1"/>
    </source>
</evidence>
<dbReference type="SUPFAM" id="SSF52096">
    <property type="entry name" value="ClpP/crotonase"/>
    <property type="match status" value="1"/>
</dbReference>
<dbReference type="GO" id="GO:0009368">
    <property type="term" value="C:endopeptidase Clp complex"/>
    <property type="evidence" value="ECO:0007669"/>
    <property type="project" value="TreeGrafter"/>
</dbReference>